<evidence type="ECO:0000313" key="2">
    <source>
        <dbReference type="EMBL" id="CQD06338.1"/>
    </source>
</evidence>
<evidence type="ECO:0000313" key="3">
    <source>
        <dbReference type="Proteomes" id="UP000199601"/>
    </source>
</evidence>
<protein>
    <recommendedName>
        <fullName evidence="4">ESX-1 secretion-associated protein EspJ</fullName>
    </recommendedName>
</protein>
<evidence type="ECO:0008006" key="4">
    <source>
        <dbReference type="Google" id="ProtNLM"/>
    </source>
</evidence>
<sequence>MTEPLVVDPSRLKAAGATLQTLVFPSAPPPIFAPGVDAVSAAINETLPVIESPVIKGLPAVESAVTRTGSSIVSAAGMYAETDQALGEHVGGARFLAAAQTPATGQPNGQLLRATADESKDKDGKAPEPEPKPQPDKKGQPADIAAPVAQLSGMGQALGPVTQGMQTIMSSVQQATGSMGGAGAAPAQLADDTTKNDQLADGQTQLVDEMKSEGDQSPGSGAAPGDRASGTAPVRPTTAHRPEPSEVGL</sequence>
<gene>
    <name evidence="2" type="ORF">BN000_01259</name>
</gene>
<dbReference type="RefSeq" id="WP_141659150.1">
    <property type="nucleotide sequence ID" value="NZ_CTEC01000001.1"/>
</dbReference>
<dbReference type="AlphaFoldDB" id="A0A0U1D1K1"/>
<proteinExistence type="predicted"/>
<dbReference type="EMBL" id="CTEC01000001">
    <property type="protein sequence ID" value="CQD06338.1"/>
    <property type="molecule type" value="Genomic_DNA"/>
</dbReference>
<name>A0A0U1D1K1_9MYCO</name>
<feature type="compositionally biased region" description="Basic and acidic residues" evidence="1">
    <location>
        <begin position="116"/>
        <end position="140"/>
    </location>
</feature>
<feature type="region of interest" description="Disordered" evidence="1">
    <location>
        <begin position="172"/>
        <end position="249"/>
    </location>
</feature>
<evidence type="ECO:0000256" key="1">
    <source>
        <dbReference type="SAM" id="MobiDB-lite"/>
    </source>
</evidence>
<reference evidence="3" key="1">
    <citation type="submission" date="2015-03" db="EMBL/GenBank/DDBJ databases">
        <authorList>
            <person name="Urmite Genomes"/>
        </authorList>
    </citation>
    <scope>NUCLEOTIDE SEQUENCE [LARGE SCALE GENOMIC DNA]</scope>
    <source>
        <strain evidence="3">CSUR P1344</strain>
    </source>
</reference>
<dbReference type="Proteomes" id="UP000199601">
    <property type="component" value="Unassembled WGS sequence"/>
</dbReference>
<feature type="compositionally biased region" description="Basic and acidic residues" evidence="1">
    <location>
        <begin position="240"/>
        <end position="249"/>
    </location>
</feature>
<accession>A0A0U1D1K1</accession>
<organism evidence="2 3">
    <name type="scientific">Mycobacterium europaeum</name>
    <dbReference type="NCBI Taxonomy" id="761804"/>
    <lineage>
        <taxon>Bacteria</taxon>
        <taxon>Bacillati</taxon>
        <taxon>Actinomycetota</taxon>
        <taxon>Actinomycetes</taxon>
        <taxon>Mycobacteriales</taxon>
        <taxon>Mycobacteriaceae</taxon>
        <taxon>Mycobacterium</taxon>
        <taxon>Mycobacterium simiae complex</taxon>
    </lineage>
</organism>
<keyword evidence="3" id="KW-1185">Reference proteome</keyword>
<feature type="region of interest" description="Disordered" evidence="1">
    <location>
        <begin position="116"/>
        <end position="141"/>
    </location>
</feature>